<dbReference type="EMBL" id="JAGRRH010000020">
    <property type="protein sequence ID" value="KAG7348348.1"/>
    <property type="molecule type" value="Genomic_DNA"/>
</dbReference>
<dbReference type="GO" id="GO:0005736">
    <property type="term" value="C:RNA polymerase I complex"/>
    <property type="evidence" value="ECO:0007669"/>
    <property type="project" value="TreeGrafter"/>
</dbReference>
<comment type="caution">
    <text evidence="5">The sequence shown here is derived from an EMBL/GenBank/DDBJ whole genome shotgun (WGS) entry which is preliminary data.</text>
</comment>
<dbReference type="SMART" id="SM00658">
    <property type="entry name" value="RPOL8c"/>
    <property type="match status" value="1"/>
</dbReference>
<proteinExistence type="inferred from homology"/>
<evidence type="ECO:0000256" key="2">
    <source>
        <dbReference type="ARBA" id="ARBA00023242"/>
    </source>
</evidence>
<protein>
    <recommendedName>
        <fullName evidence="3">DNA-directed RNA polymerases I, II, and III subunit RPABC3</fullName>
    </recommendedName>
</protein>
<sequence>MDVSAKVTLFEDIFEVTALNPDAYKFDRVNRIQALGTTFECELLLDINCEIYSLKEGDKVTLVLASTLHLDGSPADHFSYMPSSEPTLADNYEYVMHGRVFDMQYHKGEKIDISFSYGGLLMKLSGDKKHLASILPDMRLYLLLKKD</sequence>
<dbReference type="InterPro" id="IPR005570">
    <property type="entry name" value="RPABC3"/>
</dbReference>
<dbReference type="AlphaFoldDB" id="A0A9K3Q2P4"/>
<dbReference type="EMBL" id="JAGRRH010000006">
    <property type="protein sequence ID" value="KAG7369042.1"/>
    <property type="molecule type" value="Genomic_DNA"/>
</dbReference>
<reference evidence="5" key="2">
    <citation type="submission" date="2021-04" db="EMBL/GenBank/DDBJ databases">
        <authorList>
            <person name="Podell S."/>
        </authorList>
    </citation>
    <scope>NUCLEOTIDE SEQUENCE</scope>
    <source>
        <strain evidence="5">Hildebrandi</strain>
    </source>
</reference>
<dbReference type="PIRSF" id="PIRSF000779">
    <property type="entry name" value="RNA_pol_Rpb8"/>
    <property type="match status" value="1"/>
</dbReference>
<name>A0A9K3Q2P4_9STRA</name>
<evidence type="ECO:0000256" key="1">
    <source>
        <dbReference type="ARBA" id="ARBA00004123"/>
    </source>
</evidence>
<dbReference type="OrthoDB" id="20018at2759"/>
<accession>A0A9K3Q2P4</accession>
<dbReference type="GO" id="GO:0005665">
    <property type="term" value="C:RNA polymerase II, core complex"/>
    <property type="evidence" value="ECO:0007669"/>
    <property type="project" value="TreeGrafter"/>
</dbReference>
<dbReference type="Pfam" id="PF03870">
    <property type="entry name" value="RNA_pol_Rpb8"/>
    <property type="match status" value="1"/>
</dbReference>
<organism evidence="5 6">
    <name type="scientific">Nitzschia inconspicua</name>
    <dbReference type="NCBI Taxonomy" id="303405"/>
    <lineage>
        <taxon>Eukaryota</taxon>
        <taxon>Sar</taxon>
        <taxon>Stramenopiles</taxon>
        <taxon>Ochrophyta</taxon>
        <taxon>Bacillariophyta</taxon>
        <taxon>Bacillariophyceae</taxon>
        <taxon>Bacillariophycidae</taxon>
        <taxon>Bacillariales</taxon>
        <taxon>Bacillariaceae</taxon>
        <taxon>Nitzschia</taxon>
    </lineage>
</organism>
<evidence type="ECO:0000313" key="5">
    <source>
        <dbReference type="EMBL" id="KAG7369042.1"/>
    </source>
</evidence>
<dbReference type="PANTHER" id="PTHR10917">
    <property type="entry name" value="DNA-DIRECTED RNA POLYMERASES I, II, AND III SUBUNIT RPABC3"/>
    <property type="match status" value="1"/>
</dbReference>
<dbReference type="Proteomes" id="UP000693970">
    <property type="component" value="Unassembled WGS sequence"/>
</dbReference>
<reference evidence="5" key="1">
    <citation type="journal article" date="2021" name="Sci. Rep.">
        <title>Diploid genomic architecture of Nitzschia inconspicua, an elite biomass production diatom.</title>
        <authorList>
            <person name="Oliver A."/>
            <person name="Podell S."/>
            <person name="Pinowska A."/>
            <person name="Traller J.C."/>
            <person name="Smith S.R."/>
            <person name="McClure R."/>
            <person name="Beliaev A."/>
            <person name="Bohutskyi P."/>
            <person name="Hill E.A."/>
            <person name="Rabines A."/>
            <person name="Zheng H."/>
            <person name="Allen L.Z."/>
            <person name="Kuo A."/>
            <person name="Grigoriev I.V."/>
            <person name="Allen A.E."/>
            <person name="Hazlebeck D."/>
            <person name="Allen E.E."/>
        </authorList>
    </citation>
    <scope>NUCLEOTIDE SEQUENCE</scope>
    <source>
        <strain evidence="5">Hildebrandi</strain>
    </source>
</reference>
<comment type="similarity">
    <text evidence="3">Belongs to the eukaryotic RPB8 RNA polymerase subunit family.</text>
</comment>
<keyword evidence="6" id="KW-1185">Reference proteome</keyword>
<dbReference type="PANTHER" id="PTHR10917:SF0">
    <property type="entry name" value="DNA-DIRECTED RNA POLYMERASES I, II, AND III SUBUNIT RPABC3"/>
    <property type="match status" value="1"/>
</dbReference>
<gene>
    <name evidence="4" type="ORF">IV203_017053</name>
    <name evidence="5" type="ORF">IV203_031785</name>
</gene>
<dbReference type="GO" id="GO:0003899">
    <property type="term" value="F:DNA-directed RNA polymerase activity"/>
    <property type="evidence" value="ECO:0007669"/>
    <property type="project" value="InterPro"/>
</dbReference>
<evidence type="ECO:0000313" key="4">
    <source>
        <dbReference type="EMBL" id="KAG7348348.1"/>
    </source>
</evidence>
<dbReference type="GO" id="GO:0006351">
    <property type="term" value="P:DNA-templated transcription"/>
    <property type="evidence" value="ECO:0007669"/>
    <property type="project" value="InterPro"/>
</dbReference>
<evidence type="ECO:0000313" key="6">
    <source>
        <dbReference type="Proteomes" id="UP000693970"/>
    </source>
</evidence>
<comment type="function">
    <text evidence="3">DNA-dependent RNA polymerase catalyzes the transcription of DNA into RNA using the four ribonucleoside triphosphates as substrates. Common component of RNA polymerases I, II and III which synthesize ribosomal RNA precursors, mRNA precursors and many functional non-coding RNAs, and small RNAs, such as 5S rRNA and tRNAs, respectively.</text>
</comment>
<comment type="subcellular location">
    <subcellularLocation>
        <location evidence="1">Nucleus</location>
    </subcellularLocation>
</comment>
<evidence type="ECO:0000256" key="3">
    <source>
        <dbReference type="PIRNR" id="PIRNR000779"/>
    </source>
</evidence>
<dbReference type="GO" id="GO:0005666">
    <property type="term" value="C:RNA polymerase III complex"/>
    <property type="evidence" value="ECO:0007669"/>
    <property type="project" value="TreeGrafter"/>
</dbReference>
<keyword evidence="2 3" id="KW-0539">Nucleus</keyword>